<dbReference type="RefSeq" id="XP_009493232.1">
    <property type="nucleotide sequence ID" value="XM_009494957.1"/>
</dbReference>
<feature type="domain" description="CS" evidence="4">
    <location>
        <begin position="236"/>
        <end position="325"/>
    </location>
</feature>
<evidence type="ECO:0000313" key="7">
    <source>
        <dbReference type="Proteomes" id="UP000030693"/>
    </source>
</evidence>
<keyword evidence="1" id="KW-0479">Metal-binding</keyword>
<proteinExistence type="predicted"/>
<evidence type="ECO:0000259" key="5">
    <source>
        <dbReference type="PROSITE" id="PS51401"/>
    </source>
</evidence>
<organism evidence="6">
    <name type="scientific">Fonticula alba</name>
    <name type="common">Slime mold</name>
    <dbReference type="NCBI Taxonomy" id="691883"/>
    <lineage>
        <taxon>Eukaryota</taxon>
        <taxon>Rotosphaerida</taxon>
        <taxon>Fonticulaceae</taxon>
        <taxon>Fonticula</taxon>
    </lineage>
</organism>
<dbReference type="CDD" id="cd06466">
    <property type="entry name" value="p23_CS_SGT1_like"/>
    <property type="match status" value="1"/>
</dbReference>
<dbReference type="InterPro" id="IPR007051">
    <property type="entry name" value="CHORD_dom"/>
</dbReference>
<dbReference type="GO" id="GO:0046872">
    <property type="term" value="F:metal ion binding"/>
    <property type="evidence" value="ECO:0007669"/>
    <property type="project" value="UniProtKB-KW"/>
</dbReference>
<dbReference type="AlphaFoldDB" id="A0A058ZB80"/>
<dbReference type="Proteomes" id="UP000030693">
    <property type="component" value="Unassembled WGS sequence"/>
</dbReference>
<dbReference type="InterPro" id="IPR007052">
    <property type="entry name" value="CS_dom"/>
</dbReference>
<gene>
    <name evidence="6" type="ORF">H696_01073</name>
</gene>
<feature type="domain" description="CHORD" evidence="5">
    <location>
        <begin position="142"/>
        <end position="202"/>
    </location>
</feature>
<dbReference type="EMBL" id="KB932202">
    <property type="protein sequence ID" value="KCV71654.1"/>
    <property type="molecule type" value="Genomic_DNA"/>
</dbReference>
<evidence type="ECO:0000256" key="1">
    <source>
        <dbReference type="ARBA" id="ARBA00022723"/>
    </source>
</evidence>
<dbReference type="InterPro" id="IPR008978">
    <property type="entry name" value="HSP20-like_chaperone"/>
</dbReference>
<dbReference type="PROSITE" id="PS51203">
    <property type="entry name" value="CS"/>
    <property type="match status" value="1"/>
</dbReference>
<protein>
    <submittedName>
        <fullName evidence="6">Uncharacterized protein</fullName>
    </submittedName>
</protein>
<evidence type="ECO:0000259" key="4">
    <source>
        <dbReference type="PROSITE" id="PS51203"/>
    </source>
</evidence>
<evidence type="ECO:0000256" key="3">
    <source>
        <dbReference type="ARBA" id="ARBA00022833"/>
    </source>
</evidence>
<dbReference type="Gene3D" id="4.10.1130.20">
    <property type="match status" value="2"/>
</dbReference>
<feature type="domain" description="CHORD" evidence="5">
    <location>
        <begin position="6"/>
        <end position="66"/>
    </location>
</feature>
<keyword evidence="7" id="KW-1185">Reference proteome</keyword>
<keyword evidence="2" id="KW-0677">Repeat</keyword>
<dbReference type="GeneID" id="20525798"/>
<dbReference type="eggNOG" id="KOG1667">
    <property type="taxonomic scope" value="Eukaryota"/>
</dbReference>
<keyword evidence="3" id="KW-0862">Zinc</keyword>
<dbReference type="PANTHER" id="PTHR46983">
    <property type="entry name" value="CYSTEINE AND HISTIDINE-RICH DOMAIN-CONTAINING PROTEIN 1"/>
    <property type="match status" value="1"/>
</dbReference>
<dbReference type="OrthoDB" id="1898560at2759"/>
<dbReference type="OMA" id="KGYTCCK"/>
<name>A0A058ZB80_FONAL</name>
<accession>A0A058ZB80</accession>
<sequence>MTLLLCKRRGCGQKYDPASNPNDACTFHPGMPVFHEGLKSWSCCPSTKVLSFDEFLELTGCCVGAHSIEEVAQPQFLDTSKIGLPDEEVFGAEVASQLAGVNLSTPKPTKPIVVKTAPKAPEMDETKMADDPAVEVPTGTACRRRSCGHRLASAACRDLPCTFHPGTPVFHEGSKGWSCCSRKVLDFNDFLAIAGCRTVTGHRFLEHPLERAAANGGTPADAAQTVTDAAGNEYTPVDVRNDWYQTQTSVIVSFFAKNVIKSECSVEFGEEEIRLFLVMPDRKAFKATIPLFQPIDPAASKFFLGSVKVELTLAKANGVSWVSLQPMSTPIRAFTTFGTTGRVGTVGGKVIDAVHDAAILYTTTE</sequence>
<dbReference type="PROSITE" id="PS51401">
    <property type="entry name" value="CHORD"/>
    <property type="match status" value="2"/>
</dbReference>
<evidence type="ECO:0000256" key="2">
    <source>
        <dbReference type="ARBA" id="ARBA00022737"/>
    </source>
</evidence>
<reference evidence="6" key="1">
    <citation type="submission" date="2013-04" db="EMBL/GenBank/DDBJ databases">
        <title>The Genome Sequence of Fonticula alba ATCC 38817.</title>
        <authorList>
            <consortium name="The Broad Institute Genomics Platform"/>
            <person name="Russ C."/>
            <person name="Cuomo C."/>
            <person name="Burger G."/>
            <person name="Gray M.W."/>
            <person name="Holland P.W.H."/>
            <person name="King N."/>
            <person name="Lang F.B.F."/>
            <person name="Roger A.J."/>
            <person name="Ruiz-Trillo I."/>
            <person name="Brown M."/>
            <person name="Walker B."/>
            <person name="Young S."/>
            <person name="Zeng Q."/>
            <person name="Gargeya S."/>
            <person name="Fitzgerald M."/>
            <person name="Haas B."/>
            <person name="Abouelleil A."/>
            <person name="Allen A.W."/>
            <person name="Alvarado L."/>
            <person name="Arachchi H.M."/>
            <person name="Berlin A.M."/>
            <person name="Chapman S.B."/>
            <person name="Gainer-Dewar J."/>
            <person name="Goldberg J."/>
            <person name="Griggs A."/>
            <person name="Gujja S."/>
            <person name="Hansen M."/>
            <person name="Howarth C."/>
            <person name="Imamovic A."/>
            <person name="Ireland A."/>
            <person name="Larimer J."/>
            <person name="McCowan C."/>
            <person name="Murphy C."/>
            <person name="Pearson M."/>
            <person name="Poon T.W."/>
            <person name="Priest M."/>
            <person name="Roberts A."/>
            <person name="Saif S."/>
            <person name="Shea T."/>
            <person name="Sisk P."/>
            <person name="Sykes S."/>
            <person name="Wortman J."/>
            <person name="Nusbaum C."/>
            <person name="Birren B."/>
        </authorList>
    </citation>
    <scope>NUCLEOTIDE SEQUENCE [LARGE SCALE GENOMIC DNA]</scope>
    <source>
        <strain evidence="6">ATCC 38817</strain>
    </source>
</reference>
<dbReference type="Pfam" id="PF04968">
    <property type="entry name" value="CHORD"/>
    <property type="match status" value="2"/>
</dbReference>
<evidence type="ECO:0000313" key="6">
    <source>
        <dbReference type="EMBL" id="KCV71654.1"/>
    </source>
</evidence>
<dbReference type="Gene3D" id="2.60.40.790">
    <property type="match status" value="1"/>
</dbReference>
<dbReference type="SUPFAM" id="SSF49764">
    <property type="entry name" value="HSP20-like chaperones"/>
    <property type="match status" value="1"/>
</dbReference>
<dbReference type="Pfam" id="PF04969">
    <property type="entry name" value="CS"/>
    <property type="match status" value="1"/>
</dbReference>
<dbReference type="PANTHER" id="PTHR46983:SF3">
    <property type="entry name" value="CHPADIPLOID STATE MAINTENANCE PROTEIN CHPA"/>
    <property type="match status" value="1"/>
</dbReference>
<dbReference type="STRING" id="691883.A0A058ZB80"/>
<dbReference type="InterPro" id="IPR039790">
    <property type="entry name" value="CHRD1"/>
</dbReference>